<evidence type="ECO:0000256" key="2">
    <source>
        <dbReference type="ARBA" id="ARBA00022741"/>
    </source>
</evidence>
<keyword evidence="5 6" id="KW-0030">Aminoacyl-tRNA synthetase</keyword>
<feature type="domain" description="Methionyl/Leucyl tRNA synthetase" evidence="7">
    <location>
        <begin position="6"/>
        <end position="138"/>
    </location>
</feature>
<name>K2FUC3_9BACT</name>
<reference evidence="8" key="1">
    <citation type="journal article" date="2012" name="Science">
        <title>Fermentation, hydrogen, and sulfur metabolism in multiple uncultivated bacterial phyla.</title>
        <authorList>
            <person name="Wrighton K.C."/>
            <person name="Thomas B.C."/>
            <person name="Sharon I."/>
            <person name="Miller C.S."/>
            <person name="Castelle C.J."/>
            <person name="VerBerkmoes N.C."/>
            <person name="Wilkins M.J."/>
            <person name="Hettich R.L."/>
            <person name="Lipton M.S."/>
            <person name="Williams K.H."/>
            <person name="Long P.E."/>
            <person name="Banfield J.F."/>
        </authorList>
    </citation>
    <scope>NUCLEOTIDE SEQUENCE [LARGE SCALE GENOMIC DNA]</scope>
</reference>
<dbReference type="AlphaFoldDB" id="K2FUC3"/>
<evidence type="ECO:0000259" key="7">
    <source>
        <dbReference type="Pfam" id="PF09334"/>
    </source>
</evidence>
<dbReference type="PRINTS" id="PR01041">
    <property type="entry name" value="TRNASYNTHMET"/>
</dbReference>
<dbReference type="PANTHER" id="PTHR43326">
    <property type="entry name" value="METHIONYL-TRNA SYNTHETASE"/>
    <property type="match status" value="1"/>
</dbReference>
<dbReference type="InterPro" id="IPR023457">
    <property type="entry name" value="Met-tRNA_synth_2"/>
</dbReference>
<keyword evidence="3 6" id="KW-0067">ATP-binding</keyword>
<dbReference type="Gene3D" id="3.40.50.620">
    <property type="entry name" value="HUPs"/>
    <property type="match status" value="1"/>
</dbReference>
<evidence type="ECO:0000256" key="4">
    <source>
        <dbReference type="ARBA" id="ARBA00022917"/>
    </source>
</evidence>
<evidence type="ECO:0000256" key="3">
    <source>
        <dbReference type="ARBA" id="ARBA00022840"/>
    </source>
</evidence>
<dbReference type="EC" id="6.1.1.10" evidence="8"/>
<sequence>MKKKFFITTPIYYANSVPHIGHAYSSLIADVIARYKRDNWFDVKFSTWVDENWQKMVNAAKEKWISIMEFLDDIATKQKAVWDWIDISYTDFIRTTELRHHEFVSKVLQKTYEAWDIYKWEYEWLYCVWCEAFKKETDLTPDWLCPDHLKKPEHIKEKNYFFKLSKYQKQLEDFYLNNPDFTIPNNRFKEMQSFLKEWLEDFSISRETNKFWIPLPFDPSQVTYVWYDALLNYLTVCQNWAEDFWPA</sequence>
<proteinExistence type="inferred from homology"/>
<dbReference type="InterPro" id="IPR014729">
    <property type="entry name" value="Rossmann-like_a/b/a_fold"/>
</dbReference>
<protein>
    <submittedName>
        <fullName evidence="8">Methionyl-tRNA synthetase alpha subunit</fullName>
        <ecNumber evidence="8">6.1.1.10</ecNumber>
    </submittedName>
</protein>
<evidence type="ECO:0000313" key="8">
    <source>
        <dbReference type="EMBL" id="EKE26523.1"/>
    </source>
</evidence>
<comment type="similarity">
    <text evidence="6">Belongs to the class-I aminoacyl-tRNA synthetase family.</text>
</comment>
<dbReference type="EMBL" id="AMFJ01000770">
    <property type="protein sequence ID" value="EKE26523.1"/>
    <property type="molecule type" value="Genomic_DNA"/>
</dbReference>
<feature type="non-terminal residue" evidence="8">
    <location>
        <position position="247"/>
    </location>
</feature>
<dbReference type="GO" id="GO:0004825">
    <property type="term" value="F:methionine-tRNA ligase activity"/>
    <property type="evidence" value="ECO:0007669"/>
    <property type="project" value="UniProtKB-EC"/>
</dbReference>
<accession>K2FUC3</accession>
<keyword evidence="4 6" id="KW-0648">Protein biosynthesis</keyword>
<dbReference type="SUPFAM" id="SSF52374">
    <property type="entry name" value="Nucleotidylyl transferase"/>
    <property type="match status" value="1"/>
</dbReference>
<evidence type="ECO:0000256" key="5">
    <source>
        <dbReference type="ARBA" id="ARBA00023146"/>
    </source>
</evidence>
<organism evidence="8">
    <name type="scientific">uncultured bacterium</name>
    <name type="common">gcode 4</name>
    <dbReference type="NCBI Taxonomy" id="1234023"/>
    <lineage>
        <taxon>Bacteria</taxon>
        <taxon>environmental samples</taxon>
    </lineage>
</organism>
<evidence type="ECO:0000256" key="6">
    <source>
        <dbReference type="RuleBase" id="RU363039"/>
    </source>
</evidence>
<comment type="caution">
    <text evidence="8">The sequence shown here is derived from an EMBL/GenBank/DDBJ whole genome shotgun (WGS) entry which is preliminary data.</text>
</comment>
<dbReference type="InterPro" id="IPR015413">
    <property type="entry name" value="Methionyl/Leucyl_tRNA_Synth"/>
</dbReference>
<keyword evidence="2 6" id="KW-0547">Nucleotide-binding</keyword>
<dbReference type="Gene3D" id="2.170.220.10">
    <property type="match status" value="1"/>
</dbReference>
<dbReference type="PANTHER" id="PTHR43326:SF1">
    <property type="entry name" value="METHIONINE--TRNA LIGASE, MITOCHONDRIAL"/>
    <property type="match status" value="1"/>
</dbReference>
<dbReference type="GO" id="GO:0005524">
    <property type="term" value="F:ATP binding"/>
    <property type="evidence" value="ECO:0007669"/>
    <property type="project" value="UniProtKB-KW"/>
</dbReference>
<dbReference type="GO" id="GO:0006431">
    <property type="term" value="P:methionyl-tRNA aminoacylation"/>
    <property type="evidence" value="ECO:0007669"/>
    <property type="project" value="InterPro"/>
</dbReference>
<gene>
    <name evidence="8" type="primary">metG</name>
    <name evidence="8" type="ORF">ACD_4C00254G0005</name>
</gene>
<evidence type="ECO:0000256" key="1">
    <source>
        <dbReference type="ARBA" id="ARBA00022598"/>
    </source>
</evidence>
<dbReference type="Pfam" id="PF09334">
    <property type="entry name" value="tRNA-synt_1g"/>
    <property type="match status" value="2"/>
</dbReference>
<dbReference type="InterPro" id="IPR033911">
    <property type="entry name" value="MetRS_core"/>
</dbReference>
<keyword evidence="1 6" id="KW-0436">Ligase</keyword>
<feature type="domain" description="Methionyl/Leucyl tRNA synthetase" evidence="7">
    <location>
        <begin position="150"/>
        <end position="242"/>
    </location>
</feature>